<dbReference type="CDD" id="cd14485">
    <property type="entry name" value="mltA_like_LT_A"/>
    <property type="match status" value="1"/>
</dbReference>
<dbReference type="Pfam" id="PF03562">
    <property type="entry name" value="MltA"/>
    <property type="match status" value="1"/>
</dbReference>
<accession>A0ABQ5VVR2</accession>
<evidence type="ECO:0000256" key="2">
    <source>
        <dbReference type="ARBA" id="ARBA00012587"/>
    </source>
</evidence>
<organism evidence="7 8">
    <name type="scientific">Amylibacter marinus</name>
    <dbReference type="NCBI Taxonomy" id="1475483"/>
    <lineage>
        <taxon>Bacteria</taxon>
        <taxon>Pseudomonadati</taxon>
        <taxon>Pseudomonadota</taxon>
        <taxon>Alphaproteobacteria</taxon>
        <taxon>Rhodobacterales</taxon>
        <taxon>Paracoccaceae</taxon>
        <taxon>Amylibacter</taxon>
    </lineage>
</organism>
<dbReference type="Proteomes" id="UP001156694">
    <property type="component" value="Unassembled WGS sequence"/>
</dbReference>
<evidence type="ECO:0000313" key="8">
    <source>
        <dbReference type="Proteomes" id="UP001156694"/>
    </source>
</evidence>
<evidence type="ECO:0000313" key="7">
    <source>
        <dbReference type="EMBL" id="GLQ35536.1"/>
    </source>
</evidence>
<dbReference type="Gene3D" id="2.40.40.10">
    <property type="entry name" value="RlpA-like domain"/>
    <property type="match status" value="2"/>
</dbReference>
<evidence type="ECO:0000256" key="1">
    <source>
        <dbReference type="ARBA" id="ARBA00001420"/>
    </source>
</evidence>
<dbReference type="PANTHER" id="PTHR30124:SF0">
    <property type="entry name" value="MEMBRANE-BOUND LYTIC MUREIN TRANSGLYCOSYLASE A"/>
    <property type="match status" value="1"/>
</dbReference>
<dbReference type="InterPro" id="IPR036908">
    <property type="entry name" value="RlpA-like_sf"/>
</dbReference>
<dbReference type="Pfam" id="PF06725">
    <property type="entry name" value="3D"/>
    <property type="match status" value="1"/>
</dbReference>
<dbReference type="PIRSF" id="PIRSF019422">
    <property type="entry name" value="MltA"/>
    <property type="match status" value="1"/>
</dbReference>
<keyword evidence="3" id="KW-0456">Lyase</keyword>
<dbReference type="SMART" id="SM00925">
    <property type="entry name" value="MltA"/>
    <property type="match status" value="1"/>
</dbReference>
<reference evidence="8" key="1">
    <citation type="journal article" date="2019" name="Int. J. Syst. Evol. Microbiol.">
        <title>The Global Catalogue of Microorganisms (GCM) 10K type strain sequencing project: providing services to taxonomists for standard genome sequencing and annotation.</title>
        <authorList>
            <consortium name="The Broad Institute Genomics Platform"/>
            <consortium name="The Broad Institute Genome Sequencing Center for Infectious Disease"/>
            <person name="Wu L."/>
            <person name="Ma J."/>
        </authorList>
    </citation>
    <scope>NUCLEOTIDE SEQUENCE [LARGE SCALE GENOMIC DNA]</scope>
    <source>
        <strain evidence="8">NBRC 110140</strain>
    </source>
</reference>
<dbReference type="EC" id="4.2.2.n1" evidence="2"/>
<dbReference type="CDD" id="cd14668">
    <property type="entry name" value="mlta_B"/>
    <property type="match status" value="1"/>
</dbReference>
<comment type="catalytic activity">
    <reaction evidence="1">
        <text>Exolytic cleavage of the (1-&gt;4)-beta-glycosidic linkage between N-acetylmuramic acid (MurNAc) and N-acetylglucosamine (GlcNAc) residues in peptidoglycan, from either the reducing or the non-reducing ends of the peptidoglycan chains, with concomitant formation of a 1,6-anhydrobond in the MurNAc residue.</text>
        <dbReference type="EC" id="4.2.2.n1"/>
    </reaction>
</comment>
<evidence type="ECO:0000256" key="5">
    <source>
        <dbReference type="ARBA" id="ARBA00030918"/>
    </source>
</evidence>
<comment type="caution">
    <text evidence="7">The sequence shown here is derived from an EMBL/GenBank/DDBJ whole genome shotgun (WGS) entry which is preliminary data.</text>
</comment>
<evidence type="ECO:0000256" key="3">
    <source>
        <dbReference type="ARBA" id="ARBA00023239"/>
    </source>
</evidence>
<name>A0ABQ5VVR2_9RHOB</name>
<dbReference type="SUPFAM" id="SSF50685">
    <property type="entry name" value="Barwin-like endoglucanases"/>
    <property type="match status" value="1"/>
</dbReference>
<proteinExistence type="predicted"/>
<dbReference type="EMBL" id="BSNN01000004">
    <property type="protein sequence ID" value="GLQ35536.1"/>
    <property type="molecule type" value="Genomic_DNA"/>
</dbReference>
<dbReference type="InterPro" id="IPR026044">
    <property type="entry name" value="MltA"/>
</dbReference>
<evidence type="ECO:0000256" key="4">
    <source>
        <dbReference type="ARBA" id="ARBA00023316"/>
    </source>
</evidence>
<evidence type="ECO:0000259" key="6">
    <source>
        <dbReference type="SMART" id="SM00925"/>
    </source>
</evidence>
<dbReference type="InterPro" id="IPR010611">
    <property type="entry name" value="3D_dom"/>
</dbReference>
<dbReference type="Gene3D" id="2.40.240.50">
    <property type="entry name" value="Barwin-like endoglucanases"/>
    <property type="match status" value="1"/>
</dbReference>
<sequence length="325" mass="35647">MASAAPNQTVDFSALPGWAQDDHAAALAVFQKSCPRLSKLDGLSKAEHAKLCEDAKSTKNPQKFFERNFQPMITTTGKDALFTGYFEPAIPGSRSKTSRYVTPIYRKPPEVKRGQQYKTRREIQNGALEGRGLEIAWIEDPVDAFFLHVQGSGRIKLENGEIIRVGFAGRNGHKYRSVGMEMVRRNILPKSQASAGRIKAWVKKNPKKGMDILAHNRSYIFFQEIETLSENQGPNGAIQVSLTAGRSVAVDPAFNPLGLPVFIDKQGGDPFRRLMVAQDVGTAVKGPQRADIFYGSGRLAGKIAGRTKSGGKLYLLMPKSAVAAR</sequence>
<gene>
    <name evidence="7" type="ORF">GCM10007939_18190</name>
</gene>
<dbReference type="PANTHER" id="PTHR30124">
    <property type="entry name" value="MEMBRANE-BOUND LYTIC MUREIN TRANSGLYCOSYLASE A"/>
    <property type="match status" value="1"/>
</dbReference>
<protein>
    <recommendedName>
        <fullName evidence="2">peptidoglycan lytic exotransglycosylase</fullName>
        <ecNumber evidence="2">4.2.2.n1</ecNumber>
    </recommendedName>
    <alternativeName>
        <fullName evidence="5">Murein hydrolase A</fullName>
    </alternativeName>
</protein>
<keyword evidence="4" id="KW-0961">Cell wall biogenesis/degradation</keyword>
<feature type="domain" description="Lytic transglycosylase MltA" evidence="6">
    <location>
        <begin position="89"/>
        <end position="223"/>
    </location>
</feature>
<keyword evidence="8" id="KW-1185">Reference proteome</keyword>
<dbReference type="InterPro" id="IPR005300">
    <property type="entry name" value="MltA_B"/>
</dbReference>